<evidence type="ECO:0000313" key="2">
    <source>
        <dbReference type="EMBL" id="KIY66988.1"/>
    </source>
</evidence>
<gene>
    <name evidence="2" type="ORF">CYLTODRAFT_422931</name>
</gene>
<accession>A0A0D7B8U5</accession>
<sequence length="530" mass="61033">MDTSDACLLRILRKELPPLPDGDAAQMKSCVLALEEEIDSLERQILVFAAVVNNLQRTLTVSKSTLALRRAVIAPIHRLPQELLVAVFQHCIPQDHTNLACLGESVRWILLRVCRSWKSVLEGAPTLWTNLVISPETRPLTQPLKKYLSLSGRHPLWVTIRDREDKPVFEDSRLGAAFWQVLSSTMHRWQRLRIYCVSTPVDDIIMYLMPLNFPMLEEVYIWVVTERADPREPSGMGRSWFKNAPRLKRAMLEFAVQRSYAWYPPSLTHMCSELEENGSMLEYALSFPNLRELIFKYEDYTNPLPSLQHHALTHLCTSGTTLRYLTLPSLKSLVIDDSRPYHTTHGYPPSAWADGVTTFIRRSKCRLEYFHILAPTLLQEKATYTELLPLVGPTLVMLNFTSDRHSHPSAIEIIRSLTRTLSSPGSLPYLEHLKVSFCSRDPQDRDTLDALVDAFATTLISRRNEKLAEQWHAPLLRKVSVDWGNNPLVSKMRTSCLDLLLCQGMEVEWVRYPDQSLTDWHTTWYDETRR</sequence>
<organism evidence="2 3">
    <name type="scientific">Cylindrobasidium torrendii FP15055 ss-10</name>
    <dbReference type="NCBI Taxonomy" id="1314674"/>
    <lineage>
        <taxon>Eukaryota</taxon>
        <taxon>Fungi</taxon>
        <taxon>Dikarya</taxon>
        <taxon>Basidiomycota</taxon>
        <taxon>Agaricomycotina</taxon>
        <taxon>Agaricomycetes</taxon>
        <taxon>Agaricomycetidae</taxon>
        <taxon>Agaricales</taxon>
        <taxon>Marasmiineae</taxon>
        <taxon>Physalacriaceae</taxon>
        <taxon>Cylindrobasidium</taxon>
    </lineage>
</organism>
<dbReference type="STRING" id="1314674.A0A0D7B8U5"/>
<dbReference type="Gene3D" id="1.20.1280.50">
    <property type="match status" value="1"/>
</dbReference>
<evidence type="ECO:0000313" key="3">
    <source>
        <dbReference type="Proteomes" id="UP000054007"/>
    </source>
</evidence>
<protein>
    <recommendedName>
        <fullName evidence="1">F-box domain-containing protein</fullName>
    </recommendedName>
</protein>
<dbReference type="Proteomes" id="UP000054007">
    <property type="component" value="Unassembled WGS sequence"/>
</dbReference>
<dbReference type="InterPro" id="IPR001810">
    <property type="entry name" value="F-box_dom"/>
</dbReference>
<reference evidence="2 3" key="1">
    <citation type="journal article" date="2015" name="Fungal Genet. Biol.">
        <title>Evolution of novel wood decay mechanisms in Agaricales revealed by the genome sequences of Fistulina hepatica and Cylindrobasidium torrendii.</title>
        <authorList>
            <person name="Floudas D."/>
            <person name="Held B.W."/>
            <person name="Riley R."/>
            <person name="Nagy L.G."/>
            <person name="Koehler G."/>
            <person name="Ransdell A.S."/>
            <person name="Younus H."/>
            <person name="Chow J."/>
            <person name="Chiniquy J."/>
            <person name="Lipzen A."/>
            <person name="Tritt A."/>
            <person name="Sun H."/>
            <person name="Haridas S."/>
            <person name="LaButti K."/>
            <person name="Ohm R.A."/>
            <person name="Kues U."/>
            <person name="Blanchette R.A."/>
            <person name="Grigoriev I.V."/>
            <person name="Minto R.E."/>
            <person name="Hibbett D.S."/>
        </authorList>
    </citation>
    <scope>NUCLEOTIDE SEQUENCE [LARGE SCALE GENOMIC DNA]</scope>
    <source>
        <strain evidence="2 3">FP15055 ss-10</strain>
    </source>
</reference>
<dbReference type="OrthoDB" id="2828566at2759"/>
<name>A0A0D7B8U5_9AGAR</name>
<evidence type="ECO:0000259" key="1">
    <source>
        <dbReference type="Pfam" id="PF12937"/>
    </source>
</evidence>
<dbReference type="Pfam" id="PF12937">
    <property type="entry name" value="F-box-like"/>
    <property type="match status" value="1"/>
</dbReference>
<dbReference type="EMBL" id="KN880538">
    <property type="protein sequence ID" value="KIY66988.1"/>
    <property type="molecule type" value="Genomic_DNA"/>
</dbReference>
<dbReference type="InterPro" id="IPR036047">
    <property type="entry name" value="F-box-like_dom_sf"/>
</dbReference>
<dbReference type="AlphaFoldDB" id="A0A0D7B8U5"/>
<dbReference type="SUPFAM" id="SSF81383">
    <property type="entry name" value="F-box domain"/>
    <property type="match status" value="1"/>
</dbReference>
<feature type="domain" description="F-box" evidence="1">
    <location>
        <begin position="76"/>
        <end position="133"/>
    </location>
</feature>
<keyword evidence="3" id="KW-1185">Reference proteome</keyword>
<proteinExistence type="predicted"/>